<keyword evidence="1" id="KW-1133">Transmembrane helix</keyword>
<evidence type="ECO:0000256" key="1">
    <source>
        <dbReference type="SAM" id="Phobius"/>
    </source>
</evidence>
<dbReference type="EMBL" id="PUIA01000016">
    <property type="protein sequence ID" value="PQO38678.1"/>
    <property type="molecule type" value="Genomic_DNA"/>
</dbReference>
<evidence type="ECO:0000313" key="2">
    <source>
        <dbReference type="EMBL" id="PQO38678.1"/>
    </source>
</evidence>
<organism evidence="2 3">
    <name type="scientific">Blastopirellula marina</name>
    <dbReference type="NCBI Taxonomy" id="124"/>
    <lineage>
        <taxon>Bacteria</taxon>
        <taxon>Pseudomonadati</taxon>
        <taxon>Planctomycetota</taxon>
        <taxon>Planctomycetia</taxon>
        <taxon>Pirellulales</taxon>
        <taxon>Pirellulaceae</taxon>
        <taxon>Blastopirellula</taxon>
    </lineage>
</organism>
<feature type="transmembrane region" description="Helical" evidence="1">
    <location>
        <begin position="51"/>
        <end position="68"/>
    </location>
</feature>
<dbReference type="AlphaFoldDB" id="A0A2S8G2K6"/>
<accession>A0A2S8G2K6</accession>
<dbReference type="Proteomes" id="UP000240009">
    <property type="component" value="Unassembled WGS sequence"/>
</dbReference>
<sequence>MSEPTSQVVRCEKRWAIAFAHLLWSPLLFAIFLAGIALWLALAISDPTQKLVAIPLVAIAAIIVHQLYGDYQWVESDGEYIRAKGFWFRNAASWPITQIESIHPMLRRNNVTADSSPEELMEAIAGMEIRFRDDQPPVTLMHSEFTYVPELCLFLLRQIHSDAPAP</sequence>
<comment type="caution">
    <text evidence="2">The sequence shown here is derived from an EMBL/GenBank/DDBJ whole genome shotgun (WGS) entry which is preliminary data.</text>
</comment>
<keyword evidence="1" id="KW-0812">Transmembrane</keyword>
<feature type="transmembrane region" description="Helical" evidence="1">
    <location>
        <begin position="23"/>
        <end position="44"/>
    </location>
</feature>
<keyword evidence="1" id="KW-0472">Membrane</keyword>
<gene>
    <name evidence="2" type="ORF">C5Y96_01990</name>
</gene>
<protein>
    <submittedName>
        <fullName evidence="2">Uncharacterized protein</fullName>
    </submittedName>
</protein>
<proteinExistence type="predicted"/>
<name>A0A2S8G2K6_9BACT</name>
<evidence type="ECO:0000313" key="3">
    <source>
        <dbReference type="Proteomes" id="UP000240009"/>
    </source>
</evidence>
<reference evidence="2 3" key="1">
    <citation type="submission" date="2018-02" db="EMBL/GenBank/DDBJ databases">
        <title>Comparative genomes isolates from brazilian mangrove.</title>
        <authorList>
            <person name="Araujo J.E."/>
            <person name="Taketani R.G."/>
            <person name="Silva M.C.P."/>
            <person name="Loureco M.V."/>
            <person name="Andreote F.D."/>
        </authorList>
    </citation>
    <scope>NUCLEOTIDE SEQUENCE [LARGE SCALE GENOMIC DNA]</scope>
    <source>
        <strain evidence="2 3">HEX-2 MGV</strain>
    </source>
</reference>
<dbReference type="RefSeq" id="WP_105349879.1">
    <property type="nucleotide sequence ID" value="NZ_PUIA01000016.1"/>
</dbReference>